<organism evidence="3 4">
    <name type="scientific">candidate division WOR-3 bacterium JGI_Cruoil_03_51_56</name>
    <dbReference type="NCBI Taxonomy" id="1973747"/>
    <lineage>
        <taxon>Bacteria</taxon>
        <taxon>Bacteria division WOR-3</taxon>
    </lineage>
</organism>
<comment type="caution">
    <text evidence="3">The sequence shown here is derived from an EMBL/GenBank/DDBJ whole genome shotgun (WGS) entry which is preliminary data.</text>
</comment>
<feature type="transmembrane region" description="Helical" evidence="1">
    <location>
        <begin position="102"/>
        <end position="123"/>
    </location>
</feature>
<keyword evidence="1" id="KW-0812">Transmembrane</keyword>
<keyword evidence="1" id="KW-1133">Transmembrane helix</keyword>
<gene>
    <name evidence="3" type="ORF">CH330_01290</name>
</gene>
<reference evidence="3 4" key="1">
    <citation type="submission" date="2017-07" db="EMBL/GenBank/DDBJ databases">
        <title>Recovery of genomes from metagenomes via a dereplication, aggregation, and scoring strategy.</title>
        <authorList>
            <person name="Sieber C.M."/>
            <person name="Probst A.J."/>
            <person name="Sharrar A."/>
            <person name="Thomas B.C."/>
            <person name="Hess M."/>
            <person name="Tringe S.G."/>
            <person name="Banfield J.F."/>
        </authorList>
    </citation>
    <scope>NUCLEOTIDE SEQUENCE [LARGE SCALE GENOMIC DNA]</scope>
    <source>
        <strain evidence="3">JGI_Cruoil_03_51_56</strain>
    </source>
</reference>
<name>A0A235BX51_UNCW3</name>
<dbReference type="EMBL" id="NOZP01000031">
    <property type="protein sequence ID" value="OYD16930.1"/>
    <property type="molecule type" value="Genomic_DNA"/>
</dbReference>
<feature type="transmembrane region" description="Helical" evidence="1">
    <location>
        <begin position="69"/>
        <end position="90"/>
    </location>
</feature>
<protein>
    <submittedName>
        <fullName evidence="3">Uncharacterized protein</fullName>
    </submittedName>
</protein>
<evidence type="ECO:0000313" key="3">
    <source>
        <dbReference type="EMBL" id="OYD16930.1"/>
    </source>
</evidence>
<evidence type="ECO:0000256" key="2">
    <source>
        <dbReference type="SAM" id="SignalP"/>
    </source>
</evidence>
<evidence type="ECO:0000313" key="4">
    <source>
        <dbReference type="Proteomes" id="UP000215559"/>
    </source>
</evidence>
<accession>A0A235BX51</accession>
<evidence type="ECO:0000256" key="1">
    <source>
        <dbReference type="SAM" id="Phobius"/>
    </source>
</evidence>
<keyword evidence="1" id="KW-0472">Membrane</keyword>
<sequence length="134" mass="14901">MLAVMFLLLAVPVFAQGNETDIIPLNGENGFEEIKILGETLVSFVLAAVLWALTGFFKIRDPETEVFDPVQFCTTLVVGAITGIIAFVIYEVKGVSLAPTEIWEYLIAAGFVAFVESWIKVVWRRIKPYFTPPT</sequence>
<proteinExistence type="predicted"/>
<dbReference type="Proteomes" id="UP000215559">
    <property type="component" value="Unassembled WGS sequence"/>
</dbReference>
<feature type="transmembrane region" description="Helical" evidence="1">
    <location>
        <begin position="39"/>
        <end position="57"/>
    </location>
</feature>
<keyword evidence="2" id="KW-0732">Signal</keyword>
<feature type="chain" id="PRO_5012940841" evidence="2">
    <location>
        <begin position="16"/>
        <end position="134"/>
    </location>
</feature>
<dbReference type="AlphaFoldDB" id="A0A235BX51"/>
<feature type="signal peptide" evidence="2">
    <location>
        <begin position="1"/>
        <end position="15"/>
    </location>
</feature>